<proteinExistence type="inferred from homology"/>
<comment type="similarity">
    <text evidence="1">Belongs to the LacAB/RpiB family.</text>
</comment>
<accession>A0ABS4APK6</accession>
<comment type="caution">
    <text evidence="3">The sequence shown here is derived from an EMBL/GenBank/DDBJ whole genome shotgun (WGS) entry which is preliminary data.</text>
</comment>
<evidence type="ECO:0000256" key="1">
    <source>
        <dbReference type="ARBA" id="ARBA00008754"/>
    </source>
</evidence>
<dbReference type="PIRSF" id="PIRSF005384">
    <property type="entry name" value="RpiB_LacA_B"/>
    <property type="match status" value="1"/>
</dbReference>
<dbReference type="Gene3D" id="3.40.1400.10">
    <property type="entry name" value="Sugar-phosphate isomerase, RpiB/LacA/LacB"/>
    <property type="match status" value="1"/>
</dbReference>
<dbReference type="InterPro" id="IPR036569">
    <property type="entry name" value="RpiB_LacA_LacB_sf"/>
</dbReference>
<dbReference type="GO" id="GO:0004751">
    <property type="term" value="F:ribose-5-phosphate isomerase activity"/>
    <property type="evidence" value="ECO:0007669"/>
    <property type="project" value="UniProtKB-EC"/>
</dbReference>
<dbReference type="NCBIfam" id="TIGR00689">
    <property type="entry name" value="rpiB_lacA_lacB"/>
    <property type="match status" value="1"/>
</dbReference>
<dbReference type="PANTHER" id="PTHR30345">
    <property type="entry name" value="RIBOSE-5-PHOSPHATE ISOMERASE B"/>
    <property type="match status" value="1"/>
</dbReference>
<dbReference type="InterPro" id="IPR003500">
    <property type="entry name" value="RpiB_LacA_LacB"/>
</dbReference>
<evidence type="ECO:0000313" key="4">
    <source>
        <dbReference type="Proteomes" id="UP000680815"/>
    </source>
</evidence>
<evidence type="ECO:0000313" key="3">
    <source>
        <dbReference type="EMBL" id="MBP0463169.1"/>
    </source>
</evidence>
<organism evidence="3 4">
    <name type="scientific">Roseomonas nitratireducens</name>
    <dbReference type="NCBI Taxonomy" id="2820810"/>
    <lineage>
        <taxon>Bacteria</taxon>
        <taxon>Pseudomonadati</taxon>
        <taxon>Pseudomonadota</taxon>
        <taxon>Alphaproteobacteria</taxon>
        <taxon>Acetobacterales</taxon>
        <taxon>Roseomonadaceae</taxon>
        <taxon>Roseomonas</taxon>
    </lineage>
</organism>
<gene>
    <name evidence="3" type="primary">rpiB</name>
    <name evidence="3" type="ORF">J5Y09_04540</name>
</gene>
<dbReference type="SUPFAM" id="SSF89623">
    <property type="entry name" value="Ribose/Galactose isomerase RpiB/AlsB"/>
    <property type="match status" value="1"/>
</dbReference>
<dbReference type="Pfam" id="PF02502">
    <property type="entry name" value="LacAB_rpiB"/>
    <property type="match status" value="1"/>
</dbReference>
<protein>
    <submittedName>
        <fullName evidence="3">Ribose 5-phosphate isomerase B</fullName>
        <ecNumber evidence="3">5.3.1.6</ecNumber>
    </submittedName>
</protein>
<dbReference type="NCBIfam" id="TIGR01120">
    <property type="entry name" value="rpiB"/>
    <property type="match status" value="1"/>
</dbReference>
<keyword evidence="2 3" id="KW-0413">Isomerase</keyword>
<dbReference type="NCBIfam" id="NF004051">
    <property type="entry name" value="PRK05571.1"/>
    <property type="match status" value="1"/>
</dbReference>
<dbReference type="InterPro" id="IPR004785">
    <property type="entry name" value="RpiB"/>
</dbReference>
<name>A0ABS4APK6_9PROT</name>
<reference evidence="3 4" key="1">
    <citation type="submission" date="2021-03" db="EMBL/GenBank/DDBJ databases">
        <authorList>
            <person name="So Y."/>
        </authorList>
    </citation>
    <scope>NUCLEOTIDE SEQUENCE [LARGE SCALE GENOMIC DNA]</scope>
    <source>
        <strain evidence="3 4">PWR1</strain>
    </source>
</reference>
<dbReference type="EC" id="5.3.1.6" evidence="3"/>
<dbReference type="EMBL" id="JAGIYZ010000003">
    <property type="protein sequence ID" value="MBP0463169.1"/>
    <property type="molecule type" value="Genomic_DNA"/>
</dbReference>
<dbReference type="Proteomes" id="UP000680815">
    <property type="component" value="Unassembled WGS sequence"/>
</dbReference>
<evidence type="ECO:0000256" key="2">
    <source>
        <dbReference type="ARBA" id="ARBA00023235"/>
    </source>
</evidence>
<dbReference type="PANTHER" id="PTHR30345:SF0">
    <property type="entry name" value="DNA DAMAGE-REPAIR_TOLERATION PROTEIN DRT102"/>
    <property type="match status" value="1"/>
</dbReference>
<keyword evidence="4" id="KW-1185">Reference proteome</keyword>
<sequence>MEHPPLPIASDHAGLALKLAIRAALEAEGHAIQDLGTHGPESVDYPDYAHSVCELVASGKSPFGILVCGSGIGMAIAANRHPAIRAAVLHDSTEARLTRAHNNANVACFGARTIGVETALDALRAFLATPYEGGRHDRRLAKLNPPGAQPPA</sequence>